<feature type="region of interest" description="Disordered" evidence="1">
    <location>
        <begin position="61"/>
        <end position="88"/>
    </location>
</feature>
<feature type="compositionally biased region" description="Polar residues" evidence="1">
    <location>
        <begin position="77"/>
        <end position="88"/>
    </location>
</feature>
<feature type="region of interest" description="Disordered" evidence="1">
    <location>
        <begin position="488"/>
        <end position="518"/>
    </location>
</feature>
<evidence type="ECO:0000313" key="3">
    <source>
        <dbReference type="Proteomes" id="UP001164746"/>
    </source>
</evidence>
<dbReference type="EMBL" id="CP111014">
    <property type="protein sequence ID" value="WAQ98911.1"/>
    <property type="molecule type" value="Genomic_DNA"/>
</dbReference>
<feature type="compositionally biased region" description="Basic and acidic residues" evidence="1">
    <location>
        <begin position="259"/>
        <end position="269"/>
    </location>
</feature>
<feature type="compositionally biased region" description="Basic and acidic residues" evidence="1">
    <location>
        <begin position="119"/>
        <end position="140"/>
    </location>
</feature>
<reference evidence="2" key="1">
    <citation type="submission" date="2022-11" db="EMBL/GenBank/DDBJ databases">
        <title>Centuries of genome instability and evolution in soft-shell clam transmissible cancer (bioRxiv).</title>
        <authorList>
            <person name="Hart S.F.M."/>
            <person name="Yonemitsu M.A."/>
            <person name="Giersch R.M."/>
            <person name="Beal B.F."/>
            <person name="Arriagada G."/>
            <person name="Davis B.W."/>
            <person name="Ostrander E.A."/>
            <person name="Goff S.P."/>
            <person name="Metzger M.J."/>
        </authorList>
    </citation>
    <scope>NUCLEOTIDE SEQUENCE</scope>
    <source>
        <strain evidence="2">MELC-2E11</strain>
        <tissue evidence="2">Siphon/mantle</tissue>
    </source>
</reference>
<feature type="compositionally biased region" description="Polar residues" evidence="1">
    <location>
        <begin position="224"/>
        <end position="233"/>
    </location>
</feature>
<evidence type="ECO:0000256" key="1">
    <source>
        <dbReference type="SAM" id="MobiDB-lite"/>
    </source>
</evidence>
<feature type="compositionally biased region" description="Low complexity" evidence="1">
    <location>
        <begin position="150"/>
        <end position="163"/>
    </location>
</feature>
<feature type="compositionally biased region" description="Low complexity" evidence="1">
    <location>
        <begin position="501"/>
        <end position="513"/>
    </location>
</feature>
<gene>
    <name evidence="2" type="ORF">MAR_023284</name>
</gene>
<feature type="non-terminal residue" evidence="2">
    <location>
        <position position="541"/>
    </location>
</feature>
<organism evidence="2 3">
    <name type="scientific">Mya arenaria</name>
    <name type="common">Soft-shell clam</name>
    <dbReference type="NCBI Taxonomy" id="6604"/>
    <lineage>
        <taxon>Eukaryota</taxon>
        <taxon>Metazoa</taxon>
        <taxon>Spiralia</taxon>
        <taxon>Lophotrochozoa</taxon>
        <taxon>Mollusca</taxon>
        <taxon>Bivalvia</taxon>
        <taxon>Autobranchia</taxon>
        <taxon>Heteroconchia</taxon>
        <taxon>Euheterodonta</taxon>
        <taxon>Imparidentia</taxon>
        <taxon>Neoheterodontei</taxon>
        <taxon>Myida</taxon>
        <taxon>Myoidea</taxon>
        <taxon>Myidae</taxon>
        <taxon>Mya</taxon>
    </lineage>
</organism>
<feature type="compositionally biased region" description="Polar residues" evidence="1">
    <location>
        <begin position="488"/>
        <end position="497"/>
    </location>
</feature>
<feature type="region of interest" description="Disordered" evidence="1">
    <location>
        <begin position="1"/>
        <end position="39"/>
    </location>
</feature>
<proteinExistence type="predicted"/>
<feature type="compositionally biased region" description="Basic residues" evidence="1">
    <location>
        <begin position="296"/>
        <end position="308"/>
    </location>
</feature>
<feature type="compositionally biased region" description="Basic and acidic residues" evidence="1">
    <location>
        <begin position="284"/>
        <end position="295"/>
    </location>
</feature>
<evidence type="ECO:0000313" key="2">
    <source>
        <dbReference type="EMBL" id="WAQ98911.1"/>
    </source>
</evidence>
<accession>A0ABY7DMJ1</accession>
<sequence length="541" mass="60842">MKPGPSGTIPTSESRPSPVTVGVSTSTSTENRASEGRGVCTHHFRKNDYNAANRLKAFSVPSLFKKLEDKPQKPPRTKSSSAETQLTQVIKPHALEGYIRKRNIVAEGVYENRNLPETFNRKEGRKLTTGEENTSTEKSETFFQSKDPDSSCSSVASASEPSVIIKTEPVDDEYYTSSGLTNDSQNLREGVGRDSDSPVVKLEVNEESPSMDSVHQGGGPVSSRGVSTGTGTDFDNDMHDGNIGFETARKRKYPEVYMEHTHSGEEESYHSFMNKNKGGLESAHNQDEFCTEEGKQRKKTKLKKRKTKDKTEGNMGDTEDQESQLFGLGLKKKGLESKTNNESPSKKGMRLRERKKKPNQYLDDVYNEYCVEYEGDEVSWENSLKQQKSKNLFVLPIAEKEETIHREAYFPPAAIVPMGCVSRYAQGIVAKQRVVTRTLTDKELRGFKVEKKVYPERKTIFQQFKHTGKQVFMCDPVTKDAVPISQWKNQQDQTSEEIQSRQKSSSPSSQDSESAYDAYIQIGRRPTQQKTLVVCHPKKPV</sequence>
<protein>
    <submittedName>
        <fullName evidence="2">Uncharacterized protein</fullName>
    </submittedName>
</protein>
<feature type="region of interest" description="Disordered" evidence="1">
    <location>
        <begin position="259"/>
        <end position="356"/>
    </location>
</feature>
<feature type="compositionally biased region" description="Low complexity" evidence="1">
    <location>
        <begin position="16"/>
        <end position="29"/>
    </location>
</feature>
<keyword evidence="3" id="KW-1185">Reference proteome</keyword>
<feature type="region of interest" description="Disordered" evidence="1">
    <location>
        <begin position="119"/>
        <end position="247"/>
    </location>
</feature>
<feature type="compositionally biased region" description="Polar residues" evidence="1">
    <location>
        <begin position="175"/>
        <end position="187"/>
    </location>
</feature>
<name>A0ABY7DMJ1_MYAAR</name>
<feature type="compositionally biased region" description="Basic residues" evidence="1">
    <location>
        <begin position="347"/>
        <end position="356"/>
    </location>
</feature>
<dbReference type="Proteomes" id="UP001164746">
    <property type="component" value="Chromosome 3"/>
</dbReference>